<sequence>MDDQADECAPLATTPSNGVSSSVEQVASLTASLRLSLTGERRLQDDELIQPMIKPNVSKYFFLRMSLGSISMFILSALLVTGFAVLFASSKTYMNGTPETVESYFFCLIPAIGQACIFGVWRYVVSMCNFDLVAGEDLYPQSYLFSIGVWDALATVGRLYAGESDRVSDSIKSIGPQIW</sequence>
<keyword evidence="1" id="KW-0472">Membrane</keyword>
<dbReference type="AlphaFoldDB" id="A0A7S4D4G1"/>
<keyword evidence="1" id="KW-0812">Transmembrane</keyword>
<keyword evidence="1" id="KW-1133">Transmembrane helix</keyword>
<protein>
    <submittedName>
        <fullName evidence="2">Uncharacterized protein</fullName>
    </submittedName>
</protein>
<name>A0A7S4D4G1_9EUGL</name>
<organism evidence="2">
    <name type="scientific">Eutreptiella gymnastica</name>
    <dbReference type="NCBI Taxonomy" id="73025"/>
    <lineage>
        <taxon>Eukaryota</taxon>
        <taxon>Discoba</taxon>
        <taxon>Euglenozoa</taxon>
        <taxon>Euglenida</taxon>
        <taxon>Spirocuta</taxon>
        <taxon>Euglenophyceae</taxon>
        <taxon>Eutreptiales</taxon>
        <taxon>Eutreptiaceae</taxon>
        <taxon>Eutreptiella</taxon>
    </lineage>
</organism>
<dbReference type="EMBL" id="HBJA01075993">
    <property type="protein sequence ID" value="CAE0815496.1"/>
    <property type="molecule type" value="Transcribed_RNA"/>
</dbReference>
<gene>
    <name evidence="2" type="ORF">EGYM00163_LOCUS26654</name>
</gene>
<accession>A0A7S4D4G1</accession>
<proteinExistence type="predicted"/>
<evidence type="ECO:0000256" key="1">
    <source>
        <dbReference type="SAM" id="Phobius"/>
    </source>
</evidence>
<reference evidence="2" key="1">
    <citation type="submission" date="2021-01" db="EMBL/GenBank/DDBJ databases">
        <authorList>
            <person name="Corre E."/>
            <person name="Pelletier E."/>
            <person name="Niang G."/>
            <person name="Scheremetjew M."/>
            <person name="Finn R."/>
            <person name="Kale V."/>
            <person name="Holt S."/>
            <person name="Cochrane G."/>
            <person name="Meng A."/>
            <person name="Brown T."/>
            <person name="Cohen L."/>
        </authorList>
    </citation>
    <scope>NUCLEOTIDE SEQUENCE</scope>
    <source>
        <strain evidence="2">CCMP1594</strain>
    </source>
</reference>
<feature type="transmembrane region" description="Helical" evidence="1">
    <location>
        <begin position="101"/>
        <end position="123"/>
    </location>
</feature>
<feature type="transmembrane region" description="Helical" evidence="1">
    <location>
        <begin position="61"/>
        <end position="89"/>
    </location>
</feature>
<evidence type="ECO:0000313" key="2">
    <source>
        <dbReference type="EMBL" id="CAE0815496.1"/>
    </source>
</evidence>